<dbReference type="InterPro" id="IPR052210">
    <property type="entry name" value="LysM1-like"/>
</dbReference>
<feature type="domain" description="LysM" evidence="3">
    <location>
        <begin position="352"/>
        <end position="398"/>
    </location>
</feature>
<dbReference type="SMART" id="SM00257">
    <property type="entry name" value="LysM"/>
    <property type="match status" value="1"/>
</dbReference>
<evidence type="ECO:0000313" key="5">
    <source>
        <dbReference type="Proteomes" id="UP001194746"/>
    </source>
</evidence>
<evidence type="ECO:0000256" key="2">
    <source>
        <dbReference type="ARBA" id="ARBA00023026"/>
    </source>
</evidence>
<dbReference type="AlphaFoldDB" id="A0AAD4GSU3"/>
<dbReference type="InterPro" id="IPR036779">
    <property type="entry name" value="LysM_dom_sf"/>
</dbReference>
<reference evidence="4" key="2">
    <citation type="submission" date="2020-02" db="EMBL/GenBank/DDBJ databases">
        <authorList>
            <person name="Gilchrist C.L.M."/>
            <person name="Chooi Y.-H."/>
        </authorList>
    </citation>
    <scope>NUCLEOTIDE SEQUENCE</scope>
    <source>
        <strain evidence="4">MST-FP2251</strain>
    </source>
</reference>
<evidence type="ECO:0000313" key="4">
    <source>
        <dbReference type="EMBL" id="KAF9887936.1"/>
    </source>
</evidence>
<protein>
    <recommendedName>
        <fullName evidence="3">LysM domain-containing protein</fullName>
    </recommendedName>
</protein>
<dbReference type="Gene3D" id="3.10.350.10">
    <property type="entry name" value="LysM domain"/>
    <property type="match status" value="2"/>
</dbReference>
<dbReference type="Proteomes" id="UP001194746">
    <property type="component" value="Unassembled WGS sequence"/>
</dbReference>
<evidence type="ECO:0000259" key="3">
    <source>
        <dbReference type="PROSITE" id="PS51782"/>
    </source>
</evidence>
<keyword evidence="1" id="KW-0147">Chitin-binding</keyword>
<dbReference type="EMBL" id="VCAU01000054">
    <property type="protein sequence ID" value="KAF9887936.1"/>
    <property type="molecule type" value="Genomic_DNA"/>
</dbReference>
<evidence type="ECO:0000256" key="1">
    <source>
        <dbReference type="ARBA" id="ARBA00022669"/>
    </source>
</evidence>
<reference evidence="4" key="1">
    <citation type="journal article" date="2019" name="Beilstein J. Org. Chem.">
        <title>Nanangenines: drimane sesquiterpenoids as the dominant metabolite cohort of a novel Australian fungus, Aspergillus nanangensis.</title>
        <authorList>
            <person name="Lacey H.J."/>
            <person name="Gilchrist C.L.M."/>
            <person name="Crombie A."/>
            <person name="Kalaitzis J.A."/>
            <person name="Vuong D."/>
            <person name="Rutledge P.J."/>
            <person name="Turner P."/>
            <person name="Pitt J.I."/>
            <person name="Lacey E."/>
            <person name="Chooi Y.H."/>
            <person name="Piggott A.M."/>
        </authorList>
    </citation>
    <scope>NUCLEOTIDE SEQUENCE</scope>
    <source>
        <strain evidence="4">MST-FP2251</strain>
    </source>
</reference>
<dbReference type="Gene3D" id="2.160.20.10">
    <property type="entry name" value="Single-stranded right-handed beta-helix, Pectin lyase-like"/>
    <property type="match status" value="1"/>
</dbReference>
<dbReference type="InterPro" id="IPR012334">
    <property type="entry name" value="Pectin_lyas_fold"/>
</dbReference>
<keyword evidence="2" id="KW-0843">Virulence</keyword>
<feature type="domain" description="LysM" evidence="3">
    <location>
        <begin position="506"/>
        <end position="554"/>
    </location>
</feature>
<dbReference type="PANTHER" id="PTHR34997:SF16">
    <property type="entry name" value="LYSM DOMAIN-CONTAINING PROTEIN"/>
    <property type="match status" value="1"/>
</dbReference>
<accession>A0AAD4GSU3</accession>
<dbReference type="InterPro" id="IPR018392">
    <property type="entry name" value="LysM"/>
</dbReference>
<name>A0AAD4GSU3_ASPNN</name>
<organism evidence="4 5">
    <name type="scientific">Aspergillus nanangensis</name>
    <dbReference type="NCBI Taxonomy" id="2582783"/>
    <lineage>
        <taxon>Eukaryota</taxon>
        <taxon>Fungi</taxon>
        <taxon>Dikarya</taxon>
        <taxon>Ascomycota</taxon>
        <taxon>Pezizomycotina</taxon>
        <taxon>Eurotiomycetes</taxon>
        <taxon>Eurotiomycetidae</taxon>
        <taxon>Eurotiales</taxon>
        <taxon>Aspergillaceae</taxon>
        <taxon>Aspergillus</taxon>
        <taxon>Aspergillus subgen. Circumdati</taxon>
    </lineage>
</organism>
<sequence length="579" mass="62950">MKVFKNRDLQYSGDQHGPHLSNAVAPIGFCEGTSVLAKKCKSALGHLLSTSSTCPVSWAMRIVDSSSVYLLGAGFYSWFSDYSQDCLDTESCQDRSFQIEESYDIWIYNLVTKAIKEMVSPLGEVPTFAKDNKNGFLSSLLAWIRGPKEVIGSRQFPGYYVWDSETDAGYLTGLPDGCKTSLTQLVECDQYTLSFLQDSYRGSLNNNTLTASVCDESCGESLKNWYDSVSRNCRGYNVSGSAATKYGGQIWSGFNETCLKDPETEEFCNDVINGFIEVDFTKDLPKDELCSFCFVERLRMMQTSSYSVYDDFFKKDLEVVYPQCGISSSTDRPPSLDAPPEFLPDPVCISGQIHTTVAGDTCDSIAIKYNVSSAALVMSNSRQVITCGNIEPDMDLCLPDSCVSVYSMQATNETCTSIELANSYPLGSVRKYNNCLEWDCSNLQSSTDSFGHVLCFGVQGAPTYTATAPIPGVTVAPGESSGYAGSIVDPPSNATVAHGKTLNCGKWHLVTPNENCPEICLQEGLTSTLFVEVNPSLAGGDCSTALVPGYVYCVGPTRTWNADSSSVSDQITGTYTTTA</sequence>
<proteinExistence type="predicted"/>
<dbReference type="PROSITE" id="PS51782">
    <property type="entry name" value="LYSM"/>
    <property type="match status" value="2"/>
</dbReference>
<dbReference type="SUPFAM" id="SSF54106">
    <property type="entry name" value="LysM domain"/>
    <property type="match status" value="1"/>
</dbReference>
<comment type="caution">
    <text evidence="4">The sequence shown here is derived from an EMBL/GenBank/DDBJ whole genome shotgun (WGS) entry which is preliminary data.</text>
</comment>
<keyword evidence="5" id="KW-1185">Reference proteome</keyword>
<dbReference type="CDD" id="cd00118">
    <property type="entry name" value="LysM"/>
    <property type="match status" value="1"/>
</dbReference>
<dbReference type="GO" id="GO:0008061">
    <property type="term" value="F:chitin binding"/>
    <property type="evidence" value="ECO:0007669"/>
    <property type="project" value="UniProtKB-KW"/>
</dbReference>
<dbReference type="Pfam" id="PF01476">
    <property type="entry name" value="LysM"/>
    <property type="match status" value="1"/>
</dbReference>
<dbReference type="PANTHER" id="PTHR34997">
    <property type="entry name" value="AM15"/>
    <property type="match status" value="1"/>
</dbReference>
<gene>
    <name evidence="4" type="ORF">FE257_009458</name>
</gene>